<sequence>KIIFKMAAFEKQKVACLSQVDLSKKGSIDDQIKDLVQYINAKENFFTTSSCSGRISIFSELADQKKKQCEWLYVTHDAAIKEEVIDSLKDCKGSAVFKFEPFVLHVQCRNLECGQQMANTLKAALISGFKNSGIVIGRKANVIVAVRSTQSLEVPLVHLGEQMVSHKYVEFLVDIANNKLEDNQTRIDRFFKNLKDVLHNHSLSDSTSQKTDPKQTTDTRKDELFTEVTRTSQKSNADDFVHLNDNDVLDCLASFYGDVS</sequence>
<name>A0A3M6V3M0_POCDA</name>
<keyword evidence="5" id="KW-0489">Methyltransferase</keyword>
<dbReference type="Pfam" id="PF02676">
    <property type="entry name" value="TYW3"/>
    <property type="match status" value="1"/>
</dbReference>
<dbReference type="Proteomes" id="UP000275408">
    <property type="component" value="Unassembled WGS sequence"/>
</dbReference>
<evidence type="ECO:0000256" key="5">
    <source>
        <dbReference type="ARBA" id="ARBA00022603"/>
    </source>
</evidence>
<evidence type="ECO:0000259" key="13">
    <source>
        <dbReference type="Pfam" id="PF02676"/>
    </source>
</evidence>
<gene>
    <name evidence="14" type="ORF">pdam_00010119</name>
</gene>
<dbReference type="PANTHER" id="PTHR48418:SF1">
    <property type="entry name" value="TRNA WYBUTOSINE-SYNTHESIZING PROTEIN 3"/>
    <property type="match status" value="1"/>
</dbReference>
<protein>
    <recommendedName>
        <fullName evidence="4">tRNA wybutosine-synthesizing protein 3 homolog</fullName>
        <ecNumber evidence="3">2.1.1.282</ecNumber>
    </recommendedName>
    <alternativeName>
        <fullName evidence="10">tRNA(Phe) 7-((3-amino-3-carboxypropyl)-4-demethylwyosine(37)-N(4))-methyltransferase</fullName>
    </alternativeName>
</protein>
<evidence type="ECO:0000256" key="4">
    <source>
        <dbReference type="ARBA" id="ARBA00016536"/>
    </source>
</evidence>
<dbReference type="GO" id="GO:0008168">
    <property type="term" value="F:methyltransferase activity"/>
    <property type="evidence" value="ECO:0007669"/>
    <property type="project" value="UniProtKB-KW"/>
</dbReference>
<dbReference type="Gene3D" id="3.30.1960.10">
    <property type="entry name" value="tRNA wybutosine-synthesizing-like"/>
    <property type="match status" value="1"/>
</dbReference>
<evidence type="ECO:0000256" key="9">
    <source>
        <dbReference type="ARBA" id="ARBA00025378"/>
    </source>
</evidence>
<evidence type="ECO:0000313" key="14">
    <source>
        <dbReference type="EMBL" id="RMX60168.1"/>
    </source>
</evidence>
<comment type="similarity">
    <text evidence="2">Belongs to the TYW3 family.</text>
</comment>
<evidence type="ECO:0000313" key="15">
    <source>
        <dbReference type="Proteomes" id="UP000275408"/>
    </source>
</evidence>
<dbReference type="FunFam" id="3.30.1960.10:FF:000001">
    <property type="entry name" value="tRNA wybutosine-synthesizing protein 3 homolog"/>
    <property type="match status" value="1"/>
</dbReference>
<evidence type="ECO:0000256" key="7">
    <source>
        <dbReference type="ARBA" id="ARBA00022691"/>
    </source>
</evidence>
<dbReference type="GO" id="GO:0032259">
    <property type="term" value="P:methylation"/>
    <property type="evidence" value="ECO:0007669"/>
    <property type="project" value="UniProtKB-KW"/>
</dbReference>
<feature type="region of interest" description="Disordered" evidence="12">
    <location>
        <begin position="202"/>
        <end position="221"/>
    </location>
</feature>
<dbReference type="EC" id="2.1.1.282" evidence="3"/>
<feature type="non-terminal residue" evidence="14">
    <location>
        <position position="1"/>
    </location>
</feature>
<comment type="pathway">
    <text evidence="1">tRNA modification; wybutosine-tRNA(Phe) biosynthesis.</text>
</comment>
<feature type="compositionally biased region" description="Basic and acidic residues" evidence="12">
    <location>
        <begin position="211"/>
        <end position="221"/>
    </location>
</feature>
<evidence type="ECO:0000256" key="12">
    <source>
        <dbReference type="SAM" id="MobiDB-lite"/>
    </source>
</evidence>
<dbReference type="GO" id="GO:0008033">
    <property type="term" value="P:tRNA processing"/>
    <property type="evidence" value="ECO:0007669"/>
    <property type="project" value="UniProtKB-KW"/>
</dbReference>
<dbReference type="EMBL" id="RCHS01000228">
    <property type="protein sequence ID" value="RMX60168.1"/>
    <property type="molecule type" value="Genomic_DNA"/>
</dbReference>
<keyword evidence="8" id="KW-0819">tRNA processing</keyword>
<dbReference type="PANTHER" id="PTHR48418">
    <property type="entry name" value="TRNA WYBUTOSINE-SYNTHESIZING PROTEIN 3"/>
    <property type="match status" value="1"/>
</dbReference>
<keyword evidence="7" id="KW-0949">S-adenosyl-L-methionine</keyword>
<comment type="function">
    <text evidence="9">Probable S-adenosyl-L-methionine-dependent methyltransferase that acts as a component of the wybutosine biosynthesis pathway. Wybutosine is a hyper modified guanosine with a tricyclic base found at the 3'-position adjacent to the anticodon of eukaryotic phenylalanine tRNA.</text>
</comment>
<comment type="caution">
    <text evidence="14">The sequence shown here is derived from an EMBL/GenBank/DDBJ whole genome shotgun (WGS) entry which is preliminary data.</text>
</comment>
<keyword evidence="6" id="KW-0808">Transferase</keyword>
<comment type="catalytic activity">
    <reaction evidence="11">
        <text>4-demethyl-7-[(3S)-3-amino-3-carboxypropyl]wyosine(37) in tRNA(Phe) + S-adenosyl-L-methionine = 7-[(3S)-3-amino-3-carboxypropyl]wyosine(37) in tRNA(Phe) + S-adenosyl-L-homocysteine + H(+)</text>
        <dbReference type="Rhea" id="RHEA:36635"/>
        <dbReference type="Rhea" id="RHEA-COMP:10378"/>
        <dbReference type="Rhea" id="RHEA-COMP:10379"/>
        <dbReference type="ChEBI" id="CHEBI:15378"/>
        <dbReference type="ChEBI" id="CHEBI:57856"/>
        <dbReference type="ChEBI" id="CHEBI:59789"/>
        <dbReference type="ChEBI" id="CHEBI:73543"/>
        <dbReference type="ChEBI" id="CHEBI:73550"/>
        <dbReference type="EC" id="2.1.1.282"/>
    </reaction>
</comment>
<dbReference type="UniPathway" id="UPA00375"/>
<evidence type="ECO:0000256" key="11">
    <source>
        <dbReference type="ARBA" id="ARBA00049202"/>
    </source>
</evidence>
<keyword evidence="15" id="KW-1185">Reference proteome</keyword>
<dbReference type="STRING" id="46731.A0A3M6V3M0"/>
<dbReference type="InterPro" id="IPR003827">
    <property type="entry name" value="tRNA_yW-synthesising"/>
</dbReference>
<evidence type="ECO:0000256" key="1">
    <source>
        <dbReference type="ARBA" id="ARBA00004797"/>
    </source>
</evidence>
<dbReference type="InterPro" id="IPR036602">
    <property type="entry name" value="tRNA_yW-synthesising-like_sf"/>
</dbReference>
<reference evidence="14 15" key="1">
    <citation type="journal article" date="2018" name="Sci. Rep.">
        <title>Comparative analysis of the Pocillopora damicornis genome highlights role of immune system in coral evolution.</title>
        <authorList>
            <person name="Cunning R."/>
            <person name="Bay R.A."/>
            <person name="Gillette P."/>
            <person name="Baker A.C."/>
            <person name="Traylor-Knowles N."/>
        </authorList>
    </citation>
    <scope>NUCLEOTIDE SEQUENCE [LARGE SCALE GENOMIC DNA]</scope>
    <source>
        <strain evidence="14">RSMAS</strain>
        <tissue evidence="14">Whole animal</tissue>
    </source>
</reference>
<dbReference type="SUPFAM" id="SSF111278">
    <property type="entry name" value="SSo0622-like"/>
    <property type="match status" value="1"/>
</dbReference>
<proteinExistence type="inferred from homology"/>
<feature type="domain" description="tRNA wybutosine-synthesizing protein" evidence="13">
    <location>
        <begin position="13"/>
        <end position="195"/>
    </location>
</feature>
<dbReference type="OrthoDB" id="263283at2759"/>
<evidence type="ECO:0000256" key="3">
    <source>
        <dbReference type="ARBA" id="ARBA00012750"/>
    </source>
</evidence>
<evidence type="ECO:0000256" key="6">
    <source>
        <dbReference type="ARBA" id="ARBA00022679"/>
    </source>
</evidence>
<evidence type="ECO:0000256" key="2">
    <source>
        <dbReference type="ARBA" id="ARBA00008569"/>
    </source>
</evidence>
<dbReference type="AlphaFoldDB" id="A0A3M6V3M0"/>
<evidence type="ECO:0000256" key="8">
    <source>
        <dbReference type="ARBA" id="ARBA00022694"/>
    </source>
</evidence>
<organism evidence="14 15">
    <name type="scientific">Pocillopora damicornis</name>
    <name type="common">Cauliflower coral</name>
    <name type="synonym">Millepora damicornis</name>
    <dbReference type="NCBI Taxonomy" id="46731"/>
    <lineage>
        <taxon>Eukaryota</taxon>
        <taxon>Metazoa</taxon>
        <taxon>Cnidaria</taxon>
        <taxon>Anthozoa</taxon>
        <taxon>Hexacorallia</taxon>
        <taxon>Scleractinia</taxon>
        <taxon>Astrocoeniina</taxon>
        <taxon>Pocilloporidae</taxon>
        <taxon>Pocillopora</taxon>
    </lineage>
</organism>
<accession>A0A3M6V3M0</accession>
<evidence type="ECO:0000256" key="10">
    <source>
        <dbReference type="ARBA" id="ARBA00030554"/>
    </source>
</evidence>